<dbReference type="RefSeq" id="WP_117822442.1">
    <property type="nucleotide sequence ID" value="NZ_JACOOX010000001.1"/>
</dbReference>
<evidence type="ECO:0008006" key="3">
    <source>
        <dbReference type="Google" id="ProtNLM"/>
    </source>
</evidence>
<evidence type="ECO:0000313" key="1">
    <source>
        <dbReference type="EMBL" id="MBC5661483.1"/>
    </source>
</evidence>
<organism evidence="1 2">
    <name type="scientific">Coprococcus hominis</name>
    <name type="common">ex Liu et al. 2022</name>
    <dbReference type="NCBI Taxonomy" id="2763039"/>
    <lineage>
        <taxon>Bacteria</taxon>
        <taxon>Bacillati</taxon>
        <taxon>Bacillota</taxon>
        <taxon>Clostridia</taxon>
        <taxon>Lachnospirales</taxon>
        <taxon>Lachnospiraceae</taxon>
        <taxon>Coprococcus</taxon>
    </lineage>
</organism>
<sequence length="427" mass="49710">MSKRLNKTIKWDKLDNTANLFPVIVSENVSNVYRISVTLTEDIDAELLQKALDKILPFFDVFNHKLKNGIFWYYFEANERPAPRVMPEDTYPCLYINPYTNNEYLFRVTYYQKRINLEVFHVLTDGNGALIFLKELTYQYLRYKYPELAEKAGNTLNADSSLDIEDSYKKNYIRPAKRSYKTEKAVILKGEKLPFNHFAILHGYIPVSEIKQAAAKYGVTINQYLLGTFTWAIYKEYLKGQPSKRPISTVVPVNLRPYFNSNTTKNFFAVVSAYFKPEKDTYTFEDVLHIIADSLKEQINKENLEKLLSYNVSNEVNFIIRAVPRVFKSIAMRRIYKASLKANTSTITNLGVVSVDDIYKEYIDRFHVVLSMSKGQFIKGSVISYKDTLVFTFSSAIRETFIQKEFFRQMVRDGIHVSIESNGVYYE</sequence>
<proteinExistence type="predicted"/>
<keyword evidence="2" id="KW-1185">Reference proteome</keyword>
<name>A0A8I0ACZ5_9FIRM</name>
<gene>
    <name evidence="1" type="ORF">H8S09_01015</name>
</gene>
<reference evidence="1 2" key="1">
    <citation type="submission" date="2020-08" db="EMBL/GenBank/DDBJ databases">
        <title>Genome public.</title>
        <authorList>
            <person name="Liu C."/>
            <person name="Sun Q."/>
        </authorList>
    </citation>
    <scope>NUCLEOTIDE SEQUENCE [LARGE SCALE GENOMIC DNA]</scope>
    <source>
        <strain evidence="1 2">NSJ-10</strain>
    </source>
</reference>
<comment type="caution">
    <text evidence="1">The sequence shown here is derived from an EMBL/GenBank/DDBJ whole genome shotgun (WGS) entry which is preliminary data.</text>
</comment>
<evidence type="ECO:0000313" key="2">
    <source>
        <dbReference type="Proteomes" id="UP000615234"/>
    </source>
</evidence>
<dbReference type="Proteomes" id="UP000615234">
    <property type="component" value="Unassembled WGS sequence"/>
</dbReference>
<dbReference type="EMBL" id="JACOOX010000001">
    <property type="protein sequence ID" value="MBC5661483.1"/>
    <property type="molecule type" value="Genomic_DNA"/>
</dbReference>
<dbReference type="AlphaFoldDB" id="A0A8I0ACZ5"/>
<accession>A0A8I0ACZ5</accession>
<protein>
    <recommendedName>
        <fullName evidence="3">Alcohol acetyltransferase</fullName>
    </recommendedName>
</protein>